<evidence type="ECO:0000256" key="4">
    <source>
        <dbReference type="ARBA" id="ARBA00022827"/>
    </source>
</evidence>
<keyword evidence="3" id="KW-0285">Flavoprotein</keyword>
<evidence type="ECO:0000256" key="3">
    <source>
        <dbReference type="ARBA" id="ARBA00022630"/>
    </source>
</evidence>
<proteinExistence type="inferred from homology"/>
<evidence type="ECO:0000313" key="8">
    <source>
        <dbReference type="Proteomes" id="UP000053475"/>
    </source>
</evidence>
<evidence type="ECO:0000256" key="2">
    <source>
        <dbReference type="ARBA" id="ARBA00010139"/>
    </source>
</evidence>
<dbReference type="SUPFAM" id="SSF51905">
    <property type="entry name" value="FAD/NAD(P)-binding domain"/>
    <property type="match status" value="2"/>
</dbReference>
<keyword evidence="4" id="KW-0274">FAD</keyword>
<evidence type="ECO:0000256" key="5">
    <source>
        <dbReference type="ARBA" id="ARBA00023002"/>
    </source>
</evidence>
<dbReference type="PANTHER" id="PTHR42877">
    <property type="entry name" value="L-ORNITHINE N(5)-MONOOXYGENASE-RELATED"/>
    <property type="match status" value="1"/>
</dbReference>
<evidence type="ECO:0000256" key="6">
    <source>
        <dbReference type="SAM" id="MobiDB-lite"/>
    </source>
</evidence>
<sequence>MDPPREAAIYNERHVKIICVGAGASGLCLAYKLQRAFENFDLTIYEKNPEVSGTWYENRYPGCACDVPSHNYVYSFEPKADWSSVYAGSSEIHSYFVGFAKKYGLGQYIRTSHLVTETRWLEEKGQWQVQVQNLTTGETVADWCHILVHATGYLNKPVWPGIPGLDEYKGVKLHSADYDESVSLEGRDVLLIGGGSSAVQILPAIQPIVKSVTIFIRSPVWVLPDISSEAGKFRAEQIAEFVRDPEKVLALRQDNERTMNSIFTMYLKDTILQQQCRDLLTSEMKKLLQDNELEKQLIPDFSVGCKRVIPSGFRYLKTLKQANVTVVHGSVTSFSSSGCISDNNETHTGDVIICATGFDTSYIPRYPIIGPGDINLQKTWAAEQAESETETATITGYMGVGIPSFPNTFTMLGPYTPVSNGPTLIAIEAQADYICSFIDRYQTEPIHSFAPKPDACAEFTAHVKTFMDRHAVWSDSCRNSHNNHRVGGRTPTTWPGSTLHYLEAMREPRADDWEIRYNGNRFSYLGIGVSQTEWEPTADLAYYIRSGDEGVTSFGGSRRSRALEVAKKGSLPARVLHRQAKLAAATSSTTTNGVHKAGSAEDGGVQAERAVAGKEDTLAKEVEVQAA</sequence>
<dbReference type="GO" id="GO:0050660">
    <property type="term" value="F:flavin adenine dinucleotide binding"/>
    <property type="evidence" value="ECO:0007669"/>
    <property type="project" value="InterPro"/>
</dbReference>
<dbReference type="Proteomes" id="UP000053475">
    <property type="component" value="Unassembled WGS sequence"/>
</dbReference>
<evidence type="ECO:0000256" key="1">
    <source>
        <dbReference type="ARBA" id="ARBA00001974"/>
    </source>
</evidence>
<dbReference type="GO" id="GO:0050661">
    <property type="term" value="F:NADP binding"/>
    <property type="evidence" value="ECO:0007669"/>
    <property type="project" value="InterPro"/>
</dbReference>
<dbReference type="AlphaFoldDB" id="A0A0C1BW41"/>
<dbReference type="PANTHER" id="PTHR42877:SF8">
    <property type="entry name" value="MONOOXYGENASE"/>
    <property type="match status" value="1"/>
</dbReference>
<feature type="compositionally biased region" description="Basic and acidic residues" evidence="6">
    <location>
        <begin position="611"/>
        <end position="627"/>
    </location>
</feature>
<name>A0A0C1BW41_ASPUT</name>
<dbReference type="EMBL" id="JOMC01000043">
    <property type="protein sequence ID" value="KIA75751.1"/>
    <property type="molecule type" value="Genomic_DNA"/>
</dbReference>
<gene>
    <name evidence="7" type="ORF">HK57_00486</name>
</gene>
<reference evidence="7 8" key="1">
    <citation type="submission" date="2014-11" db="EMBL/GenBank/DDBJ databases">
        <title>Genomics derived discovery of secondary metabolites biosynthetic gene clusters in Aspergillus ustus.</title>
        <authorList>
            <person name="Pi B."/>
            <person name="Dai F."/>
            <person name="Song X."/>
            <person name="Zhu C."/>
            <person name="Li H."/>
            <person name="Yu D."/>
        </authorList>
    </citation>
    <scope>NUCLEOTIDE SEQUENCE [LARGE SCALE GENOMIC DNA]</scope>
    <source>
        <strain evidence="7 8">3.3904</strain>
    </source>
</reference>
<comment type="caution">
    <text evidence="7">The sequence shown here is derived from an EMBL/GenBank/DDBJ whole genome shotgun (WGS) entry which is preliminary data.</text>
</comment>
<keyword evidence="8" id="KW-1185">Reference proteome</keyword>
<evidence type="ECO:0000313" key="7">
    <source>
        <dbReference type="EMBL" id="KIA75751.1"/>
    </source>
</evidence>
<dbReference type="InterPro" id="IPR036188">
    <property type="entry name" value="FAD/NAD-bd_sf"/>
</dbReference>
<dbReference type="GO" id="GO:0004499">
    <property type="term" value="F:N,N-dimethylaniline monooxygenase activity"/>
    <property type="evidence" value="ECO:0007669"/>
    <property type="project" value="InterPro"/>
</dbReference>
<keyword evidence="5" id="KW-0560">Oxidoreductase</keyword>
<dbReference type="InterPro" id="IPR051209">
    <property type="entry name" value="FAD-bind_Monooxygenase_sf"/>
</dbReference>
<dbReference type="Pfam" id="PF00743">
    <property type="entry name" value="FMO-like"/>
    <property type="match status" value="1"/>
</dbReference>
<comment type="cofactor">
    <cofactor evidence="1">
        <name>FAD</name>
        <dbReference type="ChEBI" id="CHEBI:57692"/>
    </cofactor>
</comment>
<protein>
    <submittedName>
        <fullName evidence="7">Monooxygenase</fullName>
    </submittedName>
</protein>
<dbReference type="Gene3D" id="3.50.50.60">
    <property type="entry name" value="FAD/NAD(P)-binding domain"/>
    <property type="match status" value="2"/>
</dbReference>
<organism evidence="7 8">
    <name type="scientific">Aspergillus ustus</name>
    <dbReference type="NCBI Taxonomy" id="40382"/>
    <lineage>
        <taxon>Eukaryota</taxon>
        <taxon>Fungi</taxon>
        <taxon>Dikarya</taxon>
        <taxon>Ascomycota</taxon>
        <taxon>Pezizomycotina</taxon>
        <taxon>Eurotiomycetes</taxon>
        <taxon>Eurotiomycetidae</taxon>
        <taxon>Eurotiales</taxon>
        <taxon>Aspergillaceae</taxon>
        <taxon>Aspergillus</taxon>
        <taxon>Aspergillus subgen. Nidulantes</taxon>
    </lineage>
</organism>
<comment type="similarity">
    <text evidence="2">Belongs to the FAD-binding monooxygenase family.</text>
</comment>
<feature type="region of interest" description="Disordered" evidence="6">
    <location>
        <begin position="584"/>
        <end position="627"/>
    </location>
</feature>
<keyword evidence="7" id="KW-0503">Monooxygenase</keyword>
<dbReference type="InterPro" id="IPR020946">
    <property type="entry name" value="Flavin_mOase-like"/>
</dbReference>
<accession>A0A0C1BW41</accession>